<accession>A0A0P1A700</accession>
<dbReference type="RefSeq" id="XP_024572390.1">
    <property type="nucleotide sequence ID" value="XM_024730658.1"/>
</dbReference>
<name>A0A0P1A700_PLAHL</name>
<dbReference type="Proteomes" id="UP000054928">
    <property type="component" value="Unassembled WGS sequence"/>
</dbReference>
<organism evidence="1 2">
    <name type="scientific">Plasmopara halstedii</name>
    <name type="common">Downy mildew of sunflower</name>
    <dbReference type="NCBI Taxonomy" id="4781"/>
    <lineage>
        <taxon>Eukaryota</taxon>
        <taxon>Sar</taxon>
        <taxon>Stramenopiles</taxon>
        <taxon>Oomycota</taxon>
        <taxon>Peronosporomycetes</taxon>
        <taxon>Peronosporales</taxon>
        <taxon>Peronosporaceae</taxon>
        <taxon>Plasmopara</taxon>
    </lineage>
</organism>
<proteinExistence type="predicted"/>
<sequence>MAKCCAESGRVRKSTPPYTLKSKVMNSWLVECACCVLKDAGRQESLMSNNKGFGCHLYVQGTKEICTELTLVQCNVGFLATPTPRMRINWAD</sequence>
<evidence type="ECO:0000313" key="2">
    <source>
        <dbReference type="Proteomes" id="UP000054928"/>
    </source>
</evidence>
<protein>
    <submittedName>
        <fullName evidence="1">Uncharacterized protein</fullName>
    </submittedName>
</protein>
<reference evidence="2" key="1">
    <citation type="submission" date="2014-09" db="EMBL/GenBank/DDBJ databases">
        <authorList>
            <person name="Sharma Rahul"/>
            <person name="Thines Marco"/>
        </authorList>
    </citation>
    <scope>NUCLEOTIDE SEQUENCE [LARGE SCALE GENOMIC DNA]</scope>
</reference>
<keyword evidence="2" id="KW-1185">Reference proteome</keyword>
<dbReference type="GeneID" id="36395398"/>
<evidence type="ECO:0000313" key="1">
    <source>
        <dbReference type="EMBL" id="CEG36021.1"/>
    </source>
</evidence>
<dbReference type="AlphaFoldDB" id="A0A0P1A700"/>
<dbReference type="EMBL" id="CCYD01000109">
    <property type="protein sequence ID" value="CEG36021.1"/>
    <property type="molecule type" value="Genomic_DNA"/>
</dbReference>